<evidence type="ECO:0000313" key="3">
    <source>
        <dbReference type="Proteomes" id="UP000214746"/>
    </source>
</evidence>
<reference evidence="2" key="1">
    <citation type="submission" date="2018-06" db="EMBL/GenBank/DDBJ databases">
        <title>Paenibacillus xerothermodurans sp. nov. an extremely dry heat resistant spore forming bacterium isolated from the soil of Cape Canaveral, Florida.</title>
        <authorList>
            <person name="Seuylemezian A."/>
            <person name="Kaur N."/>
            <person name="Patil P."/>
            <person name="Patil P."/>
            <person name="Mayilraj S."/>
            <person name="Vaishampayan P."/>
        </authorList>
    </citation>
    <scope>NUCLEOTIDE SEQUENCE [LARGE SCALE GENOMIC DNA]</scope>
    <source>
        <strain evidence="2">ATCC 27380</strain>
    </source>
</reference>
<feature type="transmembrane region" description="Helical" evidence="1">
    <location>
        <begin position="12"/>
        <end position="33"/>
    </location>
</feature>
<dbReference type="InterPro" id="IPR002798">
    <property type="entry name" value="SpoIIM-like"/>
</dbReference>
<name>A0A2W1NTV8_PAEXE</name>
<proteinExistence type="predicted"/>
<protein>
    <submittedName>
        <fullName evidence="2">Stage II sporulation protein M</fullName>
    </submittedName>
</protein>
<dbReference type="AlphaFoldDB" id="A0A2W1NTV8"/>
<keyword evidence="3" id="KW-1185">Reference proteome</keyword>
<feature type="transmembrane region" description="Helical" evidence="1">
    <location>
        <begin position="100"/>
        <end position="123"/>
    </location>
</feature>
<dbReference type="PANTHER" id="PTHR35337:SF1">
    <property type="entry name" value="SLR1478 PROTEIN"/>
    <property type="match status" value="1"/>
</dbReference>
<feature type="transmembrane region" description="Helical" evidence="1">
    <location>
        <begin position="172"/>
        <end position="199"/>
    </location>
</feature>
<organism evidence="2 3">
    <name type="scientific">Paenibacillus xerothermodurans</name>
    <dbReference type="NCBI Taxonomy" id="1977292"/>
    <lineage>
        <taxon>Bacteria</taxon>
        <taxon>Bacillati</taxon>
        <taxon>Bacillota</taxon>
        <taxon>Bacilli</taxon>
        <taxon>Bacillales</taxon>
        <taxon>Paenibacillaceae</taxon>
        <taxon>Paenibacillus</taxon>
    </lineage>
</organism>
<sequence length="205" mass="22268">MRNLWRQMQLMKYYFIASALVFAVGVVMGVGFADQFQAFIDEQLAGLRQLTESIENQPNPQMTLFWLIFLNNTSKSILIIALGAFFGILPLFFLLSNGLLLGYVGVAATKKVSLAHFLAGILPHGVIEIPAIIFACAFGLRFGVLILKTMIGAIRPGGLVAKKEQLRDFTKALGPAVLVLVISLGIAAVIESTITYWLVAPEPAA</sequence>
<keyword evidence="1" id="KW-0472">Membrane</keyword>
<feature type="transmembrane region" description="Helical" evidence="1">
    <location>
        <begin position="129"/>
        <end position="151"/>
    </location>
</feature>
<keyword evidence="1" id="KW-1133">Transmembrane helix</keyword>
<evidence type="ECO:0000313" key="2">
    <source>
        <dbReference type="EMBL" id="PZE19102.1"/>
    </source>
</evidence>
<dbReference type="OrthoDB" id="161024at2"/>
<dbReference type="EMBL" id="NHRJ02000021">
    <property type="protein sequence ID" value="PZE19102.1"/>
    <property type="molecule type" value="Genomic_DNA"/>
</dbReference>
<dbReference type="RefSeq" id="WP_089201717.1">
    <property type="nucleotide sequence ID" value="NZ_NHRJ02000021.1"/>
</dbReference>
<feature type="transmembrane region" description="Helical" evidence="1">
    <location>
        <begin position="76"/>
        <end position="95"/>
    </location>
</feature>
<dbReference type="Pfam" id="PF01944">
    <property type="entry name" value="SpoIIM"/>
    <property type="match status" value="1"/>
</dbReference>
<comment type="caution">
    <text evidence="2">The sequence shown here is derived from an EMBL/GenBank/DDBJ whole genome shotgun (WGS) entry which is preliminary data.</text>
</comment>
<evidence type="ECO:0000256" key="1">
    <source>
        <dbReference type="SAM" id="Phobius"/>
    </source>
</evidence>
<dbReference type="Proteomes" id="UP000214746">
    <property type="component" value="Unassembled WGS sequence"/>
</dbReference>
<gene>
    <name evidence="2" type="ORF">CBW46_019945</name>
</gene>
<keyword evidence="1" id="KW-0812">Transmembrane</keyword>
<accession>A0A2W1NTV8</accession>
<dbReference type="PANTHER" id="PTHR35337">
    <property type="entry name" value="SLR1478 PROTEIN"/>
    <property type="match status" value="1"/>
</dbReference>